<evidence type="ECO:0000256" key="1">
    <source>
        <dbReference type="SAM" id="MobiDB-lite"/>
    </source>
</evidence>
<evidence type="ECO:0000259" key="2">
    <source>
        <dbReference type="Pfam" id="PF13657"/>
    </source>
</evidence>
<reference evidence="3 4" key="1">
    <citation type="submission" date="2019-01" db="EMBL/GenBank/DDBJ databases">
        <title>Genome sequencing of strain 2JSPR-7.</title>
        <authorList>
            <person name="Heo J."/>
            <person name="Kim S.-J."/>
            <person name="Kim J.-S."/>
            <person name="Hong S.-B."/>
            <person name="Kwon S.-W."/>
        </authorList>
    </citation>
    <scope>NUCLEOTIDE SEQUENCE [LARGE SCALE GENOMIC DNA]</scope>
    <source>
        <strain evidence="3 4">2JSPR-7</strain>
    </source>
</reference>
<dbReference type="Pfam" id="PF13657">
    <property type="entry name" value="Couple_hipA"/>
    <property type="match status" value="1"/>
</dbReference>
<dbReference type="AlphaFoldDB" id="A0A4V0YE39"/>
<proteinExistence type="predicted"/>
<evidence type="ECO:0000313" key="4">
    <source>
        <dbReference type="Proteomes" id="UP000291758"/>
    </source>
</evidence>
<name>A0A4V0YE39_9MICO</name>
<feature type="compositionally biased region" description="Low complexity" evidence="1">
    <location>
        <begin position="121"/>
        <end position="132"/>
    </location>
</feature>
<protein>
    <recommendedName>
        <fullName evidence="2">HipA N-terminal subdomain 1 domain-containing protein</fullName>
    </recommendedName>
</protein>
<gene>
    <name evidence="3" type="ORF">ET495_06005</name>
</gene>
<dbReference type="OrthoDB" id="3182374at2"/>
<feature type="domain" description="HipA N-terminal subdomain 1" evidence="2">
    <location>
        <begin position="5"/>
        <end position="101"/>
    </location>
</feature>
<keyword evidence="4" id="KW-1185">Reference proteome</keyword>
<organism evidence="3 4">
    <name type="scientific">Xylanimonas allomyrinae</name>
    <dbReference type="NCBI Taxonomy" id="2509459"/>
    <lineage>
        <taxon>Bacteria</taxon>
        <taxon>Bacillati</taxon>
        <taxon>Actinomycetota</taxon>
        <taxon>Actinomycetes</taxon>
        <taxon>Micrococcales</taxon>
        <taxon>Promicromonosporaceae</taxon>
        <taxon>Xylanimonas</taxon>
    </lineage>
</organism>
<sequence length="178" mass="19887">MRDLVVELYDARIGTLAGTGSRFDFMAEPEAIERFGLDSTVLSLAVPLSPVAVGSRRARRQNYFAELLPEGRIRTRLAQVAGVAEHDVMGMLRAYGRDVAGVRCRSGTRRFLVSRGRRPSSRSVSPRLPRSSEMSRRSRSRTSRPAERPRSPACRRRSSWSGRRTAGPGRSTDTRPRT</sequence>
<dbReference type="Proteomes" id="UP000291758">
    <property type="component" value="Chromosome"/>
</dbReference>
<dbReference type="NCBIfam" id="TIGR03071">
    <property type="entry name" value="couple_hipA"/>
    <property type="match status" value="1"/>
</dbReference>
<feature type="region of interest" description="Disordered" evidence="1">
    <location>
        <begin position="112"/>
        <end position="178"/>
    </location>
</feature>
<dbReference type="EMBL" id="CP035495">
    <property type="protein sequence ID" value="QAY62871.1"/>
    <property type="molecule type" value="Genomic_DNA"/>
</dbReference>
<dbReference type="InterPro" id="IPR017508">
    <property type="entry name" value="HipA_N1"/>
</dbReference>
<evidence type="ECO:0000313" key="3">
    <source>
        <dbReference type="EMBL" id="QAY62871.1"/>
    </source>
</evidence>
<accession>A0A4V0YE39</accession>
<dbReference type="KEGG" id="xyl:ET495_06005"/>